<proteinExistence type="predicted"/>
<organism evidence="1 2">
    <name type="scientific">Ceratina calcarata</name>
    <dbReference type="NCBI Taxonomy" id="156304"/>
    <lineage>
        <taxon>Eukaryota</taxon>
        <taxon>Metazoa</taxon>
        <taxon>Ecdysozoa</taxon>
        <taxon>Arthropoda</taxon>
        <taxon>Hexapoda</taxon>
        <taxon>Insecta</taxon>
        <taxon>Pterygota</taxon>
        <taxon>Neoptera</taxon>
        <taxon>Endopterygota</taxon>
        <taxon>Hymenoptera</taxon>
        <taxon>Apocrita</taxon>
        <taxon>Aculeata</taxon>
        <taxon>Apoidea</taxon>
        <taxon>Anthophila</taxon>
        <taxon>Apidae</taxon>
        <taxon>Ceratina</taxon>
        <taxon>Zadontomerus</taxon>
    </lineage>
</organism>
<evidence type="ECO:0000313" key="1">
    <source>
        <dbReference type="Proteomes" id="UP000694925"/>
    </source>
</evidence>
<reference evidence="2" key="1">
    <citation type="submission" date="2025-08" db="UniProtKB">
        <authorList>
            <consortium name="RefSeq"/>
        </authorList>
    </citation>
    <scope>IDENTIFICATION</scope>
    <source>
        <tissue evidence="2">Whole body</tissue>
    </source>
</reference>
<dbReference type="SUPFAM" id="SSF52047">
    <property type="entry name" value="RNI-like"/>
    <property type="match status" value="1"/>
</dbReference>
<keyword evidence="1" id="KW-1185">Reference proteome</keyword>
<name>A0AAJ7ITE2_9HYME</name>
<dbReference type="AlphaFoldDB" id="A0AAJ7ITE2"/>
<protein>
    <submittedName>
        <fullName evidence="2">ATP synthase subunit s, mitochondrial</fullName>
    </submittedName>
</protein>
<dbReference type="InterPro" id="IPR032675">
    <property type="entry name" value="LRR_dom_sf"/>
</dbReference>
<dbReference type="GeneID" id="108622959"/>
<dbReference type="RefSeq" id="XP_017876652.1">
    <property type="nucleotide sequence ID" value="XM_018021163.2"/>
</dbReference>
<gene>
    <name evidence="2" type="primary">LOC108622959</name>
</gene>
<dbReference type="Gene3D" id="3.80.10.10">
    <property type="entry name" value="Ribonuclease Inhibitor"/>
    <property type="match status" value="1"/>
</dbReference>
<dbReference type="Proteomes" id="UP000694925">
    <property type="component" value="Unplaced"/>
</dbReference>
<sequence length="192" mass="21965">MTIYNFSRLGTAIFQSTQNQRRPFFYWIVLVFNRVDEDRIKQLGPDRACAEWLLRNGASVRWKGFSEKLTDFNALPSSGNYYIEAVEANNAGICDVGFAHFEGCKYINEIKLENCEYIDNKAMTCLSIVKDTLKILEIIDCKRVDDNGLRQLKALKNLERLKVRGLPGIVDETIQRELKQALPNCKVNIGPP</sequence>
<dbReference type="KEGG" id="ccal:108622959"/>
<accession>A0AAJ7ITE2</accession>
<evidence type="ECO:0000313" key="2">
    <source>
        <dbReference type="RefSeq" id="XP_017876652.1"/>
    </source>
</evidence>